<dbReference type="EMBL" id="BMHE01000052">
    <property type="protein sequence ID" value="GGA07356.1"/>
    <property type="molecule type" value="Genomic_DNA"/>
</dbReference>
<reference evidence="4" key="1">
    <citation type="journal article" date="2019" name="Int. J. Syst. Evol. Microbiol.">
        <title>The Global Catalogue of Microorganisms (GCM) 10K type strain sequencing project: providing services to taxonomists for standard genome sequencing and annotation.</title>
        <authorList>
            <consortium name="The Broad Institute Genomics Platform"/>
            <consortium name="The Broad Institute Genome Sequencing Center for Infectious Disease"/>
            <person name="Wu L."/>
            <person name="Ma J."/>
        </authorList>
    </citation>
    <scope>NUCLEOTIDE SEQUENCE [LARGE SCALE GENOMIC DNA]</scope>
    <source>
        <strain evidence="4">CGMCC 1.15043</strain>
    </source>
</reference>
<sequence length="336" mass="38579">MNINPNVYSKVLAAFGIIPQAIIPITSGCINELLQIHTNEAIYALKYIRNRSLEAIQREQLVMQTAQLGGIPIPDIQKTIENETIYEHEGYWSLSSWIEGSSIAAASLDEEKAKLLGEMLGRLHIVLEALSADQLPSLVQNVCVEPDKTMEDLEFVECMIRNRMDSFADYALLFSGEVKKRLLAGTKVLPFYRSAKKQVLHGDFWFQNILFHRGHIQSIIDWEFTCSGPKLWEISYVFGAYLLQPSSFEATARLASSFVRGYCSISPLLAEEARMIPELYRWFRLNELRPLQFHYFHNESRLTTFLPHILNKFTFIEQYEEELTTRLADSTVRISS</sequence>
<name>A0ABQ1FDW4_9BACL</name>
<evidence type="ECO:0000313" key="3">
    <source>
        <dbReference type="EMBL" id="GGA07356.1"/>
    </source>
</evidence>
<comment type="caution">
    <text evidence="3">The sequence shown here is derived from an EMBL/GenBank/DDBJ whole genome shotgun (WGS) entry which is preliminary data.</text>
</comment>
<dbReference type="RefSeq" id="WP_189019104.1">
    <property type="nucleotide sequence ID" value="NZ_BMHE01000052.1"/>
</dbReference>
<dbReference type="InterPro" id="IPR011009">
    <property type="entry name" value="Kinase-like_dom_sf"/>
</dbReference>
<accession>A0ABQ1FDW4</accession>
<evidence type="ECO:0000259" key="2">
    <source>
        <dbReference type="Pfam" id="PF01636"/>
    </source>
</evidence>
<keyword evidence="4" id="KW-1185">Reference proteome</keyword>
<gene>
    <name evidence="3" type="ORF">GCM10008018_61380</name>
</gene>
<comment type="similarity">
    <text evidence="1">Belongs to the pseudomonas-type ThrB family.</text>
</comment>
<protein>
    <recommendedName>
        <fullName evidence="2">Aminoglycoside phosphotransferase domain-containing protein</fullName>
    </recommendedName>
</protein>
<dbReference type="PANTHER" id="PTHR21064:SF6">
    <property type="entry name" value="AMINOGLYCOSIDE PHOSPHOTRANSFERASE DOMAIN-CONTAINING PROTEIN"/>
    <property type="match status" value="1"/>
</dbReference>
<organism evidence="3 4">
    <name type="scientific">Paenibacillus marchantiophytorum</name>
    <dbReference type="NCBI Taxonomy" id="1619310"/>
    <lineage>
        <taxon>Bacteria</taxon>
        <taxon>Bacillati</taxon>
        <taxon>Bacillota</taxon>
        <taxon>Bacilli</taxon>
        <taxon>Bacillales</taxon>
        <taxon>Paenibacillaceae</taxon>
        <taxon>Paenibacillus</taxon>
    </lineage>
</organism>
<feature type="domain" description="Aminoglycoside phosphotransferase" evidence="2">
    <location>
        <begin position="22"/>
        <end position="267"/>
    </location>
</feature>
<dbReference type="InterPro" id="IPR050249">
    <property type="entry name" value="Pseudomonas-type_ThrB"/>
</dbReference>
<proteinExistence type="inferred from homology"/>
<dbReference type="SUPFAM" id="SSF56112">
    <property type="entry name" value="Protein kinase-like (PK-like)"/>
    <property type="match status" value="1"/>
</dbReference>
<dbReference type="Proteomes" id="UP000615455">
    <property type="component" value="Unassembled WGS sequence"/>
</dbReference>
<dbReference type="Gene3D" id="3.30.200.20">
    <property type="entry name" value="Phosphorylase Kinase, domain 1"/>
    <property type="match status" value="1"/>
</dbReference>
<dbReference type="PANTHER" id="PTHR21064">
    <property type="entry name" value="AMINOGLYCOSIDE PHOSPHOTRANSFERASE DOMAIN-CONTAINING PROTEIN-RELATED"/>
    <property type="match status" value="1"/>
</dbReference>
<dbReference type="Gene3D" id="3.90.1200.10">
    <property type="match status" value="1"/>
</dbReference>
<dbReference type="InterPro" id="IPR002575">
    <property type="entry name" value="Aminoglycoside_PTrfase"/>
</dbReference>
<evidence type="ECO:0000256" key="1">
    <source>
        <dbReference type="ARBA" id="ARBA00038240"/>
    </source>
</evidence>
<dbReference type="Pfam" id="PF01636">
    <property type="entry name" value="APH"/>
    <property type="match status" value="1"/>
</dbReference>
<evidence type="ECO:0000313" key="4">
    <source>
        <dbReference type="Proteomes" id="UP000615455"/>
    </source>
</evidence>